<protein>
    <submittedName>
        <fullName evidence="1">Uncharacterized protein</fullName>
    </submittedName>
</protein>
<name>A0A375BJ07_9BURK</name>
<sequence>MMQRPATPVAMLAAFCFPNFPYAPDARRYCFLVVSDDAIAGAGRRSRLSPWRVQGEVP</sequence>
<proteinExistence type="predicted"/>
<comment type="caution">
    <text evidence="1">The sequence shown here is derived from an EMBL/GenBank/DDBJ whole genome shotgun (WGS) entry which is preliminary data.</text>
</comment>
<dbReference type="AlphaFoldDB" id="A0A375BJ07"/>
<evidence type="ECO:0000313" key="1">
    <source>
        <dbReference type="EMBL" id="SOY46331.1"/>
    </source>
</evidence>
<accession>A0A375BJ07</accession>
<gene>
    <name evidence="1" type="ORF">CBM2587_A160208</name>
</gene>
<dbReference type="EMBL" id="OFSQ01000008">
    <property type="protein sequence ID" value="SOY46331.1"/>
    <property type="molecule type" value="Genomic_DNA"/>
</dbReference>
<organism evidence="1">
    <name type="scientific">Cupriavidus taiwanensis</name>
    <dbReference type="NCBI Taxonomy" id="164546"/>
    <lineage>
        <taxon>Bacteria</taxon>
        <taxon>Pseudomonadati</taxon>
        <taxon>Pseudomonadota</taxon>
        <taxon>Betaproteobacteria</taxon>
        <taxon>Burkholderiales</taxon>
        <taxon>Burkholderiaceae</taxon>
        <taxon>Cupriavidus</taxon>
    </lineage>
</organism>
<reference evidence="1" key="1">
    <citation type="submission" date="2018-01" db="EMBL/GenBank/DDBJ databases">
        <authorList>
            <person name="Clerissi C."/>
        </authorList>
    </citation>
    <scope>NUCLEOTIDE SEQUENCE</scope>
    <source>
        <strain evidence="1">Cupriavidus sp. LMG 19464</strain>
    </source>
</reference>
<dbReference type="Proteomes" id="UP000256780">
    <property type="component" value="Chromosome CBM2587_a"/>
</dbReference>